<evidence type="ECO:0000313" key="2">
    <source>
        <dbReference type="Proteomes" id="UP001614394"/>
    </source>
</evidence>
<protein>
    <recommendedName>
        <fullName evidence="3">WXG100 family type VII secretion target</fullName>
    </recommendedName>
</protein>
<comment type="caution">
    <text evidence="1">The sequence shown here is derived from an EMBL/GenBank/DDBJ whole genome shotgun (WGS) entry which is preliminary data.</text>
</comment>
<evidence type="ECO:0008006" key="3">
    <source>
        <dbReference type="Google" id="ProtNLM"/>
    </source>
</evidence>
<dbReference type="RefSeq" id="WP_399644041.1">
    <property type="nucleotide sequence ID" value="NZ_JBITYG010000001.1"/>
</dbReference>
<dbReference type="EMBL" id="JBITYG010000001">
    <property type="protein sequence ID" value="MFI9099590.1"/>
    <property type="molecule type" value="Genomic_DNA"/>
</dbReference>
<keyword evidence="2" id="KW-1185">Reference proteome</keyword>
<name>A0ABW8BZJ8_9ACTN</name>
<proteinExistence type="predicted"/>
<sequence>MSNTCTSTADLKVDGRLLDASEHSLSSIRTALQRCPATQDALAHAVGAPRMAEVMHTFSDNWKDNRKETLWNLGQVLNLVRGTKAAFAAVDRDLAARAKG</sequence>
<accession>A0ABW8BZJ8</accession>
<evidence type="ECO:0000313" key="1">
    <source>
        <dbReference type="EMBL" id="MFI9099590.1"/>
    </source>
</evidence>
<dbReference type="Proteomes" id="UP001614394">
    <property type="component" value="Unassembled WGS sequence"/>
</dbReference>
<reference evidence="1 2" key="1">
    <citation type="submission" date="2024-10" db="EMBL/GenBank/DDBJ databases">
        <title>The Natural Products Discovery Center: Release of the First 8490 Sequenced Strains for Exploring Actinobacteria Biosynthetic Diversity.</title>
        <authorList>
            <person name="Kalkreuter E."/>
            <person name="Kautsar S.A."/>
            <person name="Yang D."/>
            <person name="Bader C.D."/>
            <person name="Teijaro C.N."/>
            <person name="Fluegel L."/>
            <person name="Davis C.M."/>
            <person name="Simpson J.R."/>
            <person name="Lauterbach L."/>
            <person name="Steele A.D."/>
            <person name="Gui C."/>
            <person name="Meng S."/>
            <person name="Li G."/>
            <person name="Viehrig K."/>
            <person name="Ye F."/>
            <person name="Su P."/>
            <person name="Kiefer A.F."/>
            <person name="Nichols A."/>
            <person name="Cepeda A.J."/>
            <person name="Yan W."/>
            <person name="Fan B."/>
            <person name="Jiang Y."/>
            <person name="Adhikari A."/>
            <person name="Zheng C.-J."/>
            <person name="Schuster L."/>
            <person name="Cowan T.M."/>
            <person name="Smanski M.J."/>
            <person name="Chevrette M.G."/>
            <person name="De Carvalho L.P.S."/>
            <person name="Shen B."/>
        </authorList>
    </citation>
    <scope>NUCLEOTIDE SEQUENCE [LARGE SCALE GENOMIC DNA]</scope>
    <source>
        <strain evidence="1 2">NPDC053399</strain>
    </source>
</reference>
<organism evidence="1 2">
    <name type="scientific">Streptomyces fildesensis</name>
    <dbReference type="NCBI Taxonomy" id="375757"/>
    <lineage>
        <taxon>Bacteria</taxon>
        <taxon>Bacillati</taxon>
        <taxon>Actinomycetota</taxon>
        <taxon>Actinomycetes</taxon>
        <taxon>Kitasatosporales</taxon>
        <taxon>Streptomycetaceae</taxon>
        <taxon>Streptomyces</taxon>
    </lineage>
</organism>
<gene>
    <name evidence="1" type="ORF">ACIGXA_03625</name>
</gene>